<evidence type="ECO:0000259" key="5">
    <source>
        <dbReference type="Pfam" id="PF00962"/>
    </source>
</evidence>
<evidence type="ECO:0000256" key="4">
    <source>
        <dbReference type="SAM" id="MobiDB-lite"/>
    </source>
</evidence>
<name>A0A423WEN3_9PEZI</name>
<feature type="domain" description="Adenosine deaminase" evidence="5">
    <location>
        <begin position="282"/>
        <end position="454"/>
    </location>
</feature>
<sequence>MAPNGDQQIKESFSQRVEKLEKAAAPHIQKMKAADEAKYGAKKVGGRYLDNKATIRSTELYKLAYKAPKGGHLHIHFNSCLGPNVLLDIAAENAIKHRMYISIDGDGALTKVNLHTAKIQFHFLAADEEKVKSIFDSTYKGRKPTTPTPETHEKMLFKEFLDDFEEYIGRDALPRNIQIAGKDDDSKGLAMRWLQQKLVFSAGEVTYDKGSPATVEKQWRTFNTRTQMMKGLFNYEYAYRRYTRLLLSEFVKENVHFDLGKIDFALKECLAMKKDPKIGLYIAGFDVIGPENKPHCLKYFRTRFQQFQQDCENSHVKCPFLFHAGESHEDPDDNLSVAMELGSKRIAHGFCIPDNHRVQTWAKNKQVCVECCPISNEILGLAPFIEDAVVYKLMAKGIPCALASDNPTIFSSNLSYDFYQFMIGDQNFILARWRKLMKDSLTHAVWNSEQEKNTVVKNWEGRYIRFLQDIIFTPNTVKEKVKGQSKSSGHKVTSPSVQPAAVTSTLRASTPPTDTNVVLLRQSRAGAYYH</sequence>
<dbReference type="OrthoDB" id="7202371at2759"/>
<accession>A0A423WEN3</accession>
<comment type="caution">
    <text evidence="6">The sequence shown here is derived from an EMBL/GenBank/DDBJ whole genome shotgun (WGS) entry which is preliminary data.</text>
</comment>
<keyword evidence="7" id="KW-1185">Reference proteome</keyword>
<dbReference type="GO" id="GO:0004000">
    <property type="term" value="F:adenosine deaminase activity"/>
    <property type="evidence" value="ECO:0007669"/>
    <property type="project" value="TreeGrafter"/>
</dbReference>
<evidence type="ECO:0000256" key="2">
    <source>
        <dbReference type="ARBA" id="ARBA00022723"/>
    </source>
</evidence>
<evidence type="ECO:0000256" key="3">
    <source>
        <dbReference type="ARBA" id="ARBA00022801"/>
    </source>
</evidence>
<dbReference type="GO" id="GO:0006154">
    <property type="term" value="P:adenosine catabolic process"/>
    <property type="evidence" value="ECO:0007669"/>
    <property type="project" value="TreeGrafter"/>
</dbReference>
<dbReference type="SUPFAM" id="SSF51556">
    <property type="entry name" value="Metallo-dependent hydrolases"/>
    <property type="match status" value="1"/>
</dbReference>
<evidence type="ECO:0000256" key="1">
    <source>
        <dbReference type="ARBA" id="ARBA00001947"/>
    </source>
</evidence>
<keyword evidence="3" id="KW-0378">Hydrolase</keyword>
<comment type="cofactor">
    <cofactor evidence="1">
        <name>Zn(2+)</name>
        <dbReference type="ChEBI" id="CHEBI:29105"/>
    </cofactor>
</comment>
<protein>
    <recommendedName>
        <fullName evidence="5">Adenosine deaminase domain-containing protein</fullName>
    </recommendedName>
</protein>
<dbReference type="GO" id="GO:0046872">
    <property type="term" value="F:metal ion binding"/>
    <property type="evidence" value="ECO:0007669"/>
    <property type="project" value="UniProtKB-KW"/>
</dbReference>
<feature type="region of interest" description="Disordered" evidence="4">
    <location>
        <begin position="482"/>
        <end position="509"/>
    </location>
</feature>
<gene>
    <name evidence="6" type="ORF">VMCG_05576</name>
</gene>
<dbReference type="InterPro" id="IPR006330">
    <property type="entry name" value="Ado/ade_deaminase"/>
</dbReference>
<keyword evidence="2" id="KW-0479">Metal-binding</keyword>
<dbReference type="InterPro" id="IPR001365">
    <property type="entry name" value="A_deaminase_dom"/>
</dbReference>
<evidence type="ECO:0000313" key="7">
    <source>
        <dbReference type="Proteomes" id="UP000283895"/>
    </source>
</evidence>
<proteinExistence type="predicted"/>
<dbReference type="STRING" id="356882.A0A423WEN3"/>
<dbReference type="Gene3D" id="3.20.20.140">
    <property type="entry name" value="Metal-dependent hydrolases"/>
    <property type="match status" value="2"/>
</dbReference>
<organism evidence="6 7">
    <name type="scientific">Cytospora schulzeri</name>
    <dbReference type="NCBI Taxonomy" id="448051"/>
    <lineage>
        <taxon>Eukaryota</taxon>
        <taxon>Fungi</taxon>
        <taxon>Dikarya</taxon>
        <taxon>Ascomycota</taxon>
        <taxon>Pezizomycotina</taxon>
        <taxon>Sordariomycetes</taxon>
        <taxon>Sordariomycetidae</taxon>
        <taxon>Diaporthales</taxon>
        <taxon>Cytosporaceae</taxon>
        <taxon>Cytospora</taxon>
    </lineage>
</organism>
<reference evidence="6 7" key="1">
    <citation type="submission" date="2015-09" db="EMBL/GenBank/DDBJ databases">
        <title>Host preference determinants of Valsa canker pathogens revealed by comparative genomics.</title>
        <authorList>
            <person name="Yin Z."/>
            <person name="Huang L."/>
        </authorList>
    </citation>
    <scope>NUCLEOTIDE SEQUENCE [LARGE SCALE GENOMIC DNA]</scope>
    <source>
        <strain evidence="6 7">03-1</strain>
    </source>
</reference>
<feature type="compositionally biased region" description="Polar residues" evidence="4">
    <location>
        <begin position="484"/>
        <end position="509"/>
    </location>
</feature>
<dbReference type="AlphaFoldDB" id="A0A423WEN3"/>
<dbReference type="InterPro" id="IPR032466">
    <property type="entry name" value="Metal_Hydrolase"/>
</dbReference>
<dbReference type="EMBL" id="LKEA01000018">
    <property type="protein sequence ID" value="ROW01891.1"/>
    <property type="molecule type" value="Genomic_DNA"/>
</dbReference>
<dbReference type="GO" id="GO:0046103">
    <property type="term" value="P:inosine biosynthetic process"/>
    <property type="evidence" value="ECO:0007669"/>
    <property type="project" value="TreeGrafter"/>
</dbReference>
<dbReference type="Proteomes" id="UP000283895">
    <property type="component" value="Unassembled WGS sequence"/>
</dbReference>
<dbReference type="PANTHER" id="PTHR11409:SF37">
    <property type="entry name" value="ADENOSINE DEAMINASE DOMAIN-CONTAINING PROTEIN"/>
    <property type="match status" value="1"/>
</dbReference>
<dbReference type="Pfam" id="PF00962">
    <property type="entry name" value="A_deaminase"/>
    <property type="match status" value="1"/>
</dbReference>
<evidence type="ECO:0000313" key="6">
    <source>
        <dbReference type="EMBL" id="ROW01891.1"/>
    </source>
</evidence>
<dbReference type="PANTHER" id="PTHR11409">
    <property type="entry name" value="ADENOSINE DEAMINASE"/>
    <property type="match status" value="1"/>
</dbReference>